<reference evidence="1" key="1">
    <citation type="submission" date="2018-05" db="EMBL/GenBank/DDBJ databases">
        <authorList>
            <person name="Lanie J.A."/>
            <person name="Ng W.-L."/>
            <person name="Kazmierczak K.M."/>
            <person name="Andrzejewski T.M."/>
            <person name="Davidsen T.M."/>
            <person name="Wayne K.J."/>
            <person name="Tettelin H."/>
            <person name="Glass J.I."/>
            <person name="Rusch D."/>
            <person name="Podicherti R."/>
            <person name="Tsui H.-C.T."/>
            <person name="Winkler M.E."/>
        </authorList>
    </citation>
    <scope>NUCLEOTIDE SEQUENCE</scope>
</reference>
<organism evidence="1">
    <name type="scientific">marine metagenome</name>
    <dbReference type="NCBI Taxonomy" id="408172"/>
    <lineage>
        <taxon>unclassified sequences</taxon>
        <taxon>metagenomes</taxon>
        <taxon>ecological metagenomes</taxon>
    </lineage>
</organism>
<dbReference type="PANTHER" id="PTHR40036:SF1">
    <property type="entry name" value="MACROCIN O-METHYLTRANSFERASE"/>
    <property type="match status" value="1"/>
</dbReference>
<accession>A0A381TQQ4</accession>
<dbReference type="AlphaFoldDB" id="A0A381TQQ4"/>
<evidence type="ECO:0000313" key="1">
    <source>
        <dbReference type="EMBL" id="SVA18360.1"/>
    </source>
</evidence>
<protein>
    <recommendedName>
        <fullName evidence="2">Methyltransferase</fullName>
    </recommendedName>
</protein>
<dbReference type="InterPro" id="IPR008884">
    <property type="entry name" value="TylF_MeTrfase"/>
</dbReference>
<dbReference type="InterPro" id="IPR029063">
    <property type="entry name" value="SAM-dependent_MTases_sf"/>
</dbReference>
<dbReference type="Pfam" id="PF05711">
    <property type="entry name" value="TylF"/>
    <property type="match status" value="1"/>
</dbReference>
<dbReference type="Gene3D" id="3.40.50.150">
    <property type="entry name" value="Vaccinia Virus protein VP39"/>
    <property type="match status" value="1"/>
</dbReference>
<name>A0A381TQQ4_9ZZZZ</name>
<dbReference type="SUPFAM" id="SSF53335">
    <property type="entry name" value="S-adenosyl-L-methionine-dependent methyltransferases"/>
    <property type="match status" value="1"/>
</dbReference>
<dbReference type="EMBL" id="UINC01005001">
    <property type="protein sequence ID" value="SVA18360.1"/>
    <property type="molecule type" value="Genomic_DNA"/>
</dbReference>
<gene>
    <name evidence="1" type="ORF">METZ01_LOCUS71214</name>
</gene>
<sequence length="226" mass="26158">MNKFRPEANFVQGLSGDFIGKNNIFRMIREFARYSNINSGYYMEFGIMNGDTAITAYRNLRGYVNHIYGFDTFSGHPEQKETDQIHPEYAPYFFQGNYAAVSDEFCKKNIAAATLLNSNNIHLFKGVFSDTLQSFDKSQLKDKDFPICILVDCDLYSSAKEVFDFLTNICQTGTWLLIDDYWCYRGDPKLGVRKAFDDWIESNPRVGASFYCNFNAYSRAYICYEK</sequence>
<evidence type="ECO:0008006" key="2">
    <source>
        <dbReference type="Google" id="ProtNLM"/>
    </source>
</evidence>
<dbReference type="PANTHER" id="PTHR40036">
    <property type="entry name" value="MACROCIN O-METHYLTRANSFERASE"/>
    <property type="match status" value="1"/>
</dbReference>
<proteinExistence type="predicted"/>